<keyword evidence="1" id="KW-1133">Transmembrane helix</keyword>
<evidence type="ECO:0000313" key="2">
    <source>
        <dbReference type="EMBL" id="PQV64846.1"/>
    </source>
</evidence>
<dbReference type="RefSeq" id="WP_105482725.1">
    <property type="nucleotide sequence ID" value="NZ_NIGF01000003.1"/>
</dbReference>
<dbReference type="AlphaFoldDB" id="A0A2S8SVL4"/>
<feature type="transmembrane region" description="Helical" evidence="1">
    <location>
        <begin position="61"/>
        <end position="79"/>
    </location>
</feature>
<dbReference type="EMBL" id="NIGF01000003">
    <property type="protein sequence ID" value="PQV64846.1"/>
    <property type="molecule type" value="Genomic_DNA"/>
</dbReference>
<keyword evidence="3" id="KW-1185">Reference proteome</keyword>
<dbReference type="OrthoDB" id="5738534at2"/>
<reference evidence="2 3" key="1">
    <citation type="journal article" date="2018" name="Syst. Appl. Microbiol.">
        <title>Abditibacterium utsteinense sp. nov., the first cultivated member of candidate phylum FBP, isolated from ice-free Antarctic soil samples.</title>
        <authorList>
            <person name="Tahon G."/>
            <person name="Tytgat B."/>
            <person name="Lebbe L."/>
            <person name="Carlier A."/>
            <person name="Willems A."/>
        </authorList>
    </citation>
    <scope>NUCLEOTIDE SEQUENCE [LARGE SCALE GENOMIC DNA]</scope>
    <source>
        <strain evidence="2 3">LMG 29911</strain>
    </source>
</reference>
<feature type="transmembrane region" description="Helical" evidence="1">
    <location>
        <begin position="99"/>
        <end position="117"/>
    </location>
</feature>
<evidence type="ECO:0000256" key="1">
    <source>
        <dbReference type="SAM" id="Phobius"/>
    </source>
</evidence>
<feature type="transmembrane region" description="Helical" evidence="1">
    <location>
        <begin position="33"/>
        <end position="49"/>
    </location>
</feature>
<name>A0A2S8SVL4_9BACT</name>
<evidence type="ECO:0000313" key="3">
    <source>
        <dbReference type="Proteomes" id="UP000237684"/>
    </source>
</evidence>
<organism evidence="2 3">
    <name type="scientific">Abditibacterium utsteinense</name>
    <dbReference type="NCBI Taxonomy" id="1960156"/>
    <lineage>
        <taxon>Bacteria</taxon>
        <taxon>Pseudomonadati</taxon>
        <taxon>Abditibacteriota</taxon>
        <taxon>Abditibacteriia</taxon>
        <taxon>Abditibacteriales</taxon>
        <taxon>Abditibacteriaceae</taxon>
        <taxon>Abditibacterium</taxon>
    </lineage>
</organism>
<gene>
    <name evidence="2" type="ORF">B1R32_103113</name>
</gene>
<dbReference type="Proteomes" id="UP000237684">
    <property type="component" value="Unassembled WGS sequence"/>
</dbReference>
<comment type="caution">
    <text evidence="2">The sequence shown here is derived from an EMBL/GenBank/DDBJ whole genome shotgun (WGS) entry which is preliminary data.</text>
</comment>
<protein>
    <submittedName>
        <fullName evidence="2">Uncharacterized protein</fullName>
    </submittedName>
</protein>
<accession>A0A2S8SVL4</accession>
<proteinExistence type="predicted"/>
<sequence>MPQTAVLFGAMLFALGPIFYFLGEPGSRSPTAFIASLIGIFILAFGLAAKNPARLKAGMHGAAAFGVLGMLGTLMSAKTWPKILTGQSVPRPLASWEQLLMFLLCLIFVFLCVKHFSKTRRAAK</sequence>
<dbReference type="InParanoid" id="A0A2S8SVL4"/>
<keyword evidence="1" id="KW-0812">Transmembrane</keyword>
<keyword evidence="1" id="KW-0472">Membrane</keyword>